<evidence type="ECO:0000256" key="2">
    <source>
        <dbReference type="ARBA" id="ARBA00022525"/>
    </source>
</evidence>
<reference evidence="8" key="1">
    <citation type="submission" date="2023-09" db="UniProtKB">
        <authorList>
            <consortium name="Ensembl"/>
        </authorList>
    </citation>
    <scope>IDENTIFICATION</scope>
</reference>
<gene>
    <name evidence="8" type="primary">LOC109695089</name>
</gene>
<dbReference type="InterPro" id="IPR051772">
    <property type="entry name" value="Gastrokine"/>
</dbReference>
<evidence type="ECO:0000256" key="6">
    <source>
        <dbReference type="ARBA" id="ARBA00070178"/>
    </source>
</evidence>
<dbReference type="Gene3D" id="3.30.390.150">
    <property type="match status" value="1"/>
</dbReference>
<dbReference type="GeneID" id="109695089"/>
<dbReference type="PANTHER" id="PTHR16483">
    <property type="entry name" value="GASTROKINE 1"/>
    <property type="match status" value="1"/>
</dbReference>
<sequence length="192" mass="21134">MQLHKAPESNNMKCLIEPSILVIFFLTQSLALMNTSDSHPLDGSVGTQIIHVDAFRGMVSIRDNNVFSEWDGILDYKNALLAAKLFSKMACVLAKMDQVVFPSLSDISKALSKQNSNHYPATHGLTYTVLPSRVKNLAQYGMPIKNLCRAVPTYFAQQQKEGTALAMDPNSCFEVQLLSFMGLSICGEITGL</sequence>
<evidence type="ECO:0000256" key="4">
    <source>
        <dbReference type="ARBA" id="ARBA00023157"/>
    </source>
</evidence>
<dbReference type="Pfam" id="PF04089">
    <property type="entry name" value="BRICHOS"/>
    <property type="match status" value="1"/>
</dbReference>
<keyword evidence="3" id="KW-0732">Signal</keyword>
<evidence type="ECO:0000259" key="7">
    <source>
        <dbReference type="PROSITE" id="PS50869"/>
    </source>
</evidence>
<dbReference type="PROSITE" id="PS50869">
    <property type="entry name" value="BRICHOS"/>
    <property type="match status" value="1"/>
</dbReference>
<accession>A0A8C0WQL5</accession>
<proteinExistence type="inferred from homology"/>
<comment type="similarity">
    <text evidence="5">Belongs to the gastrokine family.</text>
</comment>
<evidence type="ECO:0000256" key="1">
    <source>
        <dbReference type="ARBA" id="ARBA00004613"/>
    </source>
</evidence>
<comment type="subcellular location">
    <subcellularLocation>
        <location evidence="1">Secreted</location>
    </subcellularLocation>
</comment>
<keyword evidence="2" id="KW-0964">Secreted</keyword>
<protein>
    <recommendedName>
        <fullName evidence="6">Gastrokine-3</fullName>
    </recommendedName>
</protein>
<dbReference type="AlphaFoldDB" id="A0A8C0WQL5"/>
<dbReference type="FunFam" id="3.30.390.150:FF:000005">
    <property type="entry name" value="Gastrokine-3"/>
    <property type="match status" value="1"/>
</dbReference>
<evidence type="ECO:0000256" key="5">
    <source>
        <dbReference type="ARBA" id="ARBA00061085"/>
    </source>
</evidence>
<dbReference type="SMART" id="SM01039">
    <property type="entry name" value="BRICHOS"/>
    <property type="match status" value="1"/>
</dbReference>
<dbReference type="GO" id="GO:0005576">
    <property type="term" value="C:extracellular region"/>
    <property type="evidence" value="ECO:0007669"/>
    <property type="project" value="UniProtKB-SubCell"/>
</dbReference>
<keyword evidence="4" id="KW-1015">Disulfide bond</keyword>
<evidence type="ECO:0000313" key="8">
    <source>
        <dbReference type="Ensembl" id="ENSCCNP00000015475.1"/>
    </source>
</evidence>
<dbReference type="Ensembl" id="ENSCCNT00000020210.1">
    <property type="protein sequence ID" value="ENSCCNP00000015475.1"/>
    <property type="gene ID" value="ENSCCNG00000015863.1"/>
</dbReference>
<feature type="domain" description="BRICHOS" evidence="7">
    <location>
        <begin position="64"/>
        <end position="156"/>
    </location>
</feature>
<evidence type="ECO:0000256" key="3">
    <source>
        <dbReference type="ARBA" id="ARBA00022729"/>
    </source>
</evidence>
<name>A0A8C0WQL5_CASCN</name>
<dbReference type="InterPro" id="IPR007084">
    <property type="entry name" value="BRICHOS_dom"/>
</dbReference>
<organism evidence="8">
    <name type="scientific">Castor canadensis</name>
    <name type="common">American beaver</name>
    <dbReference type="NCBI Taxonomy" id="51338"/>
    <lineage>
        <taxon>Eukaryota</taxon>
        <taxon>Metazoa</taxon>
        <taxon>Chordata</taxon>
        <taxon>Craniata</taxon>
        <taxon>Vertebrata</taxon>
        <taxon>Euteleostomi</taxon>
        <taxon>Mammalia</taxon>
        <taxon>Eutheria</taxon>
        <taxon>Euarchontoglires</taxon>
        <taxon>Glires</taxon>
        <taxon>Rodentia</taxon>
        <taxon>Castorimorpha</taxon>
        <taxon>Castoridae</taxon>
        <taxon>Castor</taxon>
    </lineage>
</organism>
<dbReference type="RefSeq" id="XP_073907107.1">
    <property type="nucleotide sequence ID" value="XM_074051006.1"/>
</dbReference>